<organism evidence="2 3">
    <name type="scientific">Nocardiopsis metallicus</name>
    <dbReference type="NCBI Taxonomy" id="179819"/>
    <lineage>
        <taxon>Bacteria</taxon>
        <taxon>Bacillati</taxon>
        <taxon>Actinomycetota</taxon>
        <taxon>Actinomycetes</taxon>
        <taxon>Streptosporangiales</taxon>
        <taxon>Nocardiopsidaceae</taxon>
        <taxon>Nocardiopsis</taxon>
    </lineage>
</organism>
<evidence type="ECO:0000256" key="1">
    <source>
        <dbReference type="SAM" id="MobiDB-lite"/>
    </source>
</evidence>
<gene>
    <name evidence="2" type="ORF">HNR07_001657</name>
</gene>
<feature type="compositionally biased region" description="Basic and acidic residues" evidence="1">
    <location>
        <begin position="49"/>
        <end position="59"/>
    </location>
</feature>
<name>A0A840W129_9ACTN</name>
<evidence type="ECO:0000313" key="3">
    <source>
        <dbReference type="Proteomes" id="UP000579647"/>
    </source>
</evidence>
<feature type="region of interest" description="Disordered" evidence="1">
    <location>
        <begin position="38"/>
        <end position="60"/>
    </location>
</feature>
<dbReference type="Proteomes" id="UP000579647">
    <property type="component" value="Unassembled WGS sequence"/>
</dbReference>
<reference evidence="2 3" key="1">
    <citation type="submission" date="2020-08" db="EMBL/GenBank/DDBJ databases">
        <title>Sequencing the genomes of 1000 actinobacteria strains.</title>
        <authorList>
            <person name="Klenk H.-P."/>
        </authorList>
    </citation>
    <scope>NUCLEOTIDE SEQUENCE [LARGE SCALE GENOMIC DNA]</scope>
    <source>
        <strain evidence="2 3">DSM 44598</strain>
    </source>
</reference>
<dbReference type="AlphaFoldDB" id="A0A840W129"/>
<dbReference type="EMBL" id="JACHDO010000001">
    <property type="protein sequence ID" value="MBB5490520.1"/>
    <property type="molecule type" value="Genomic_DNA"/>
</dbReference>
<protein>
    <submittedName>
        <fullName evidence="2">Uncharacterized protein</fullName>
    </submittedName>
</protein>
<evidence type="ECO:0000313" key="2">
    <source>
        <dbReference type="EMBL" id="MBB5490520.1"/>
    </source>
</evidence>
<keyword evidence="3" id="KW-1185">Reference proteome</keyword>
<sequence>MSARQHAEINIEAHLLHAALEPLLEGLTVPLRYVVASGEGLGSENDQQEQMRRTLDPVRARNPNLTISAKVASDHGTIVRKDFRAIAEAARELAALTRES</sequence>
<proteinExistence type="predicted"/>
<comment type="caution">
    <text evidence="2">The sequence shown here is derived from an EMBL/GenBank/DDBJ whole genome shotgun (WGS) entry which is preliminary data.</text>
</comment>
<accession>A0A840W129</accession>